<evidence type="ECO:0000256" key="1">
    <source>
        <dbReference type="SAM" id="MobiDB-lite"/>
    </source>
</evidence>
<name>A0ABW6HAV6_9ACTN</name>
<comment type="caution">
    <text evidence="2">The sequence shown here is derived from an EMBL/GenBank/DDBJ whole genome shotgun (WGS) entry which is preliminary data.</text>
</comment>
<evidence type="ECO:0000313" key="3">
    <source>
        <dbReference type="Proteomes" id="UP001599756"/>
    </source>
</evidence>
<organism evidence="2 3">
    <name type="scientific">Streptomyces anandii</name>
    <dbReference type="NCBI Taxonomy" id="285454"/>
    <lineage>
        <taxon>Bacteria</taxon>
        <taxon>Bacillati</taxon>
        <taxon>Actinomycetota</taxon>
        <taxon>Actinomycetes</taxon>
        <taxon>Kitasatosporales</taxon>
        <taxon>Streptomycetaceae</taxon>
        <taxon>Streptomyces</taxon>
    </lineage>
</organism>
<protein>
    <recommendedName>
        <fullName evidence="4">Regulatory protein</fullName>
    </recommendedName>
</protein>
<dbReference type="RefSeq" id="WP_381798797.1">
    <property type="nucleotide sequence ID" value="NZ_JBHYTS010000044.1"/>
</dbReference>
<feature type="compositionally biased region" description="Basic residues" evidence="1">
    <location>
        <begin position="92"/>
        <end position="105"/>
    </location>
</feature>
<evidence type="ECO:0008006" key="4">
    <source>
        <dbReference type="Google" id="ProtNLM"/>
    </source>
</evidence>
<feature type="compositionally biased region" description="Low complexity" evidence="1">
    <location>
        <begin position="75"/>
        <end position="88"/>
    </location>
</feature>
<feature type="region of interest" description="Disordered" evidence="1">
    <location>
        <begin position="1"/>
        <end position="28"/>
    </location>
</feature>
<gene>
    <name evidence="2" type="ORF">ACFW88_24930</name>
</gene>
<dbReference type="Proteomes" id="UP001599756">
    <property type="component" value="Unassembled WGS sequence"/>
</dbReference>
<accession>A0ABW6HAV6</accession>
<evidence type="ECO:0000313" key="2">
    <source>
        <dbReference type="EMBL" id="MFE1753747.1"/>
    </source>
</evidence>
<sequence length="198" mass="21799">MPSQSADTLRSRYAEQAASDLEQNRRRQQELTERMRVLKQEEALLQDILAVAERFEADGAPPSAHVPEQTRPTRRAPAVRAAAAAGPERALKTRPKTAAKARKGKSRPVLLGDLLTDLLAAHEEPCTAKELREELLRAHPDREPTPQVVRNTLEALVAKSRVRRHKGERSVSYTLVRPERPAAEPVGGPGTEPAGHDA</sequence>
<feature type="region of interest" description="Disordered" evidence="1">
    <location>
        <begin position="56"/>
        <end position="105"/>
    </location>
</feature>
<dbReference type="EMBL" id="JBHYTS010000044">
    <property type="protein sequence ID" value="MFE1753747.1"/>
    <property type="molecule type" value="Genomic_DNA"/>
</dbReference>
<keyword evidence="3" id="KW-1185">Reference proteome</keyword>
<reference evidence="2 3" key="1">
    <citation type="submission" date="2024-09" db="EMBL/GenBank/DDBJ databases">
        <title>The Natural Products Discovery Center: Release of the First 8490 Sequenced Strains for Exploring Actinobacteria Biosynthetic Diversity.</title>
        <authorList>
            <person name="Kalkreuter E."/>
            <person name="Kautsar S.A."/>
            <person name="Yang D."/>
            <person name="Bader C.D."/>
            <person name="Teijaro C.N."/>
            <person name="Fluegel L."/>
            <person name="Davis C.M."/>
            <person name="Simpson J.R."/>
            <person name="Lauterbach L."/>
            <person name="Steele A.D."/>
            <person name="Gui C."/>
            <person name="Meng S."/>
            <person name="Li G."/>
            <person name="Viehrig K."/>
            <person name="Ye F."/>
            <person name="Su P."/>
            <person name="Kiefer A.F."/>
            <person name="Nichols A."/>
            <person name="Cepeda A.J."/>
            <person name="Yan W."/>
            <person name="Fan B."/>
            <person name="Jiang Y."/>
            <person name="Adhikari A."/>
            <person name="Zheng C.-J."/>
            <person name="Schuster L."/>
            <person name="Cowan T.M."/>
            <person name="Smanski M.J."/>
            <person name="Chevrette M.G."/>
            <person name="De Carvalho L.P.S."/>
            <person name="Shen B."/>
        </authorList>
    </citation>
    <scope>NUCLEOTIDE SEQUENCE [LARGE SCALE GENOMIC DNA]</scope>
    <source>
        <strain evidence="2 3">NPDC059500</strain>
    </source>
</reference>
<dbReference type="Gene3D" id="1.10.10.10">
    <property type="entry name" value="Winged helix-like DNA-binding domain superfamily/Winged helix DNA-binding domain"/>
    <property type="match status" value="1"/>
</dbReference>
<feature type="region of interest" description="Disordered" evidence="1">
    <location>
        <begin position="161"/>
        <end position="198"/>
    </location>
</feature>
<dbReference type="InterPro" id="IPR036388">
    <property type="entry name" value="WH-like_DNA-bd_sf"/>
</dbReference>
<proteinExistence type="predicted"/>